<dbReference type="PANTHER" id="PTHR30457:SF12">
    <property type="entry name" value="5'_3'-NUCLEOTIDASE SURE"/>
    <property type="match status" value="1"/>
</dbReference>
<sequence length="251" mass="27906">MKILLVNDDGINAEGIQVLARELEKEHDVIIVAPEEQQSAKSHSITITKPIVVKRVNLKGIKANSYSISGSPADCVRVAFDRLLDEPIDLVISGTNMGGNLGTDILYSGTVSAAIEANIYNKPSIAVSAEMKDGEGCYELAAKYTMKILDKVNHRFMESNTVLNINTPCVDDDNDIKGIKVCRIGGVIYDYYYAEENSEKEEISLVISGRRKKELAKGTDRYYLSQGYITITPLQYDLTNFKLIEEVEDWL</sequence>
<dbReference type="InterPro" id="IPR002828">
    <property type="entry name" value="SurE-like_Pase/nucleotidase"/>
</dbReference>
<comment type="cofactor">
    <cofactor evidence="7">
        <name>a divalent metal cation</name>
        <dbReference type="ChEBI" id="CHEBI:60240"/>
    </cofactor>
    <text evidence="7">Binds 1 divalent metal cation per subunit.</text>
</comment>
<name>A0A9X2S7K9_9FIRM</name>
<reference evidence="9" key="1">
    <citation type="submission" date="2022-07" db="EMBL/GenBank/DDBJ databases">
        <title>Enhanced cultured diversity of the mouse gut microbiota enables custom-made synthetic communities.</title>
        <authorList>
            <person name="Afrizal A."/>
        </authorList>
    </citation>
    <scope>NUCLEOTIDE SEQUENCE</scope>
    <source>
        <strain evidence="9">DSM 29482</strain>
    </source>
</reference>
<dbReference type="AlphaFoldDB" id="A0A9X2S7K9"/>
<dbReference type="SUPFAM" id="SSF64167">
    <property type="entry name" value="SurE-like"/>
    <property type="match status" value="1"/>
</dbReference>
<evidence type="ECO:0000259" key="8">
    <source>
        <dbReference type="Pfam" id="PF01975"/>
    </source>
</evidence>
<gene>
    <name evidence="7 9" type="primary">surE</name>
    <name evidence="9" type="ORF">NSA23_11975</name>
</gene>
<dbReference type="InterPro" id="IPR030048">
    <property type="entry name" value="SurE"/>
</dbReference>
<evidence type="ECO:0000256" key="4">
    <source>
        <dbReference type="ARBA" id="ARBA00022723"/>
    </source>
</evidence>
<evidence type="ECO:0000256" key="5">
    <source>
        <dbReference type="ARBA" id="ARBA00022741"/>
    </source>
</evidence>
<dbReference type="GO" id="GO:0008253">
    <property type="term" value="F:5'-nucleotidase activity"/>
    <property type="evidence" value="ECO:0007669"/>
    <property type="project" value="UniProtKB-UniRule"/>
</dbReference>
<feature type="binding site" evidence="7">
    <location>
        <position position="39"/>
    </location>
    <ligand>
        <name>a divalent metal cation</name>
        <dbReference type="ChEBI" id="CHEBI:60240"/>
    </ligand>
</feature>
<comment type="caution">
    <text evidence="9">The sequence shown here is derived from an EMBL/GenBank/DDBJ whole genome shotgun (WGS) entry which is preliminary data.</text>
</comment>
<comment type="function">
    <text evidence="7">Nucleotidase that shows phosphatase activity on nucleoside 5'-monophosphates.</text>
</comment>
<evidence type="ECO:0000256" key="2">
    <source>
        <dbReference type="ARBA" id="ARBA00011062"/>
    </source>
</evidence>
<dbReference type="HAMAP" id="MF_00060">
    <property type="entry name" value="SurE"/>
    <property type="match status" value="1"/>
</dbReference>
<comment type="catalytic activity">
    <reaction evidence="1 7">
        <text>a ribonucleoside 5'-phosphate + H2O = a ribonucleoside + phosphate</text>
        <dbReference type="Rhea" id="RHEA:12484"/>
        <dbReference type="ChEBI" id="CHEBI:15377"/>
        <dbReference type="ChEBI" id="CHEBI:18254"/>
        <dbReference type="ChEBI" id="CHEBI:43474"/>
        <dbReference type="ChEBI" id="CHEBI:58043"/>
        <dbReference type="EC" id="3.1.3.5"/>
    </reaction>
</comment>
<dbReference type="GO" id="GO:0000166">
    <property type="term" value="F:nucleotide binding"/>
    <property type="evidence" value="ECO:0007669"/>
    <property type="project" value="UniProtKB-KW"/>
</dbReference>
<keyword evidence="4 7" id="KW-0479">Metal-binding</keyword>
<dbReference type="GO" id="GO:0004309">
    <property type="term" value="F:exopolyphosphatase activity"/>
    <property type="evidence" value="ECO:0007669"/>
    <property type="project" value="TreeGrafter"/>
</dbReference>
<keyword evidence="10" id="KW-1185">Reference proteome</keyword>
<feature type="domain" description="Survival protein SurE-like phosphatase/nucleotidase" evidence="8">
    <location>
        <begin position="3"/>
        <end position="186"/>
    </location>
</feature>
<evidence type="ECO:0000256" key="1">
    <source>
        <dbReference type="ARBA" id="ARBA00000815"/>
    </source>
</evidence>
<comment type="subcellular location">
    <subcellularLocation>
        <location evidence="7">Cytoplasm</location>
    </subcellularLocation>
</comment>
<evidence type="ECO:0000313" key="10">
    <source>
        <dbReference type="Proteomes" id="UP001142078"/>
    </source>
</evidence>
<dbReference type="OrthoDB" id="9780815at2"/>
<dbReference type="RefSeq" id="WP_042678923.1">
    <property type="nucleotide sequence ID" value="NZ_CABKTM010000008.1"/>
</dbReference>
<dbReference type="EMBL" id="JANJZL010000009">
    <property type="protein sequence ID" value="MCR2044822.1"/>
    <property type="molecule type" value="Genomic_DNA"/>
</dbReference>
<proteinExistence type="inferred from homology"/>
<protein>
    <recommendedName>
        <fullName evidence="7">5'-nucleotidase SurE</fullName>
        <ecNumber evidence="7">3.1.3.5</ecNumber>
    </recommendedName>
    <alternativeName>
        <fullName evidence="7">Nucleoside 5'-monophosphate phosphohydrolase</fullName>
    </alternativeName>
</protein>
<feature type="binding site" evidence="7">
    <location>
        <position position="96"/>
    </location>
    <ligand>
        <name>a divalent metal cation</name>
        <dbReference type="ChEBI" id="CHEBI:60240"/>
    </ligand>
</feature>
<evidence type="ECO:0000256" key="7">
    <source>
        <dbReference type="HAMAP-Rule" id="MF_00060"/>
    </source>
</evidence>
<dbReference type="EC" id="3.1.3.5" evidence="7"/>
<evidence type="ECO:0000256" key="3">
    <source>
        <dbReference type="ARBA" id="ARBA00022490"/>
    </source>
</evidence>
<dbReference type="GO" id="GO:0046872">
    <property type="term" value="F:metal ion binding"/>
    <property type="evidence" value="ECO:0007669"/>
    <property type="project" value="UniProtKB-UniRule"/>
</dbReference>
<keyword evidence="6 7" id="KW-0378">Hydrolase</keyword>
<organism evidence="9 10">
    <name type="scientific">Anaerosalibacter massiliensis</name>
    <dbReference type="NCBI Taxonomy" id="1347392"/>
    <lineage>
        <taxon>Bacteria</taxon>
        <taxon>Bacillati</taxon>
        <taxon>Bacillota</taxon>
        <taxon>Tissierellia</taxon>
        <taxon>Tissierellales</taxon>
        <taxon>Sporanaerobacteraceae</taxon>
        <taxon>Anaerosalibacter</taxon>
    </lineage>
</organism>
<accession>A0A9X2S7K9</accession>
<dbReference type="PANTHER" id="PTHR30457">
    <property type="entry name" value="5'-NUCLEOTIDASE SURE"/>
    <property type="match status" value="1"/>
</dbReference>
<feature type="binding site" evidence="7">
    <location>
        <position position="9"/>
    </location>
    <ligand>
        <name>a divalent metal cation</name>
        <dbReference type="ChEBI" id="CHEBI:60240"/>
    </ligand>
</feature>
<keyword evidence="5 7" id="KW-0547">Nucleotide-binding</keyword>
<dbReference type="NCBIfam" id="NF010543">
    <property type="entry name" value="PRK13933.1"/>
    <property type="match status" value="1"/>
</dbReference>
<evidence type="ECO:0000313" key="9">
    <source>
        <dbReference type="EMBL" id="MCR2044822.1"/>
    </source>
</evidence>
<dbReference type="Gene3D" id="3.40.1210.10">
    <property type="entry name" value="Survival protein SurE-like phosphatase/nucleotidase"/>
    <property type="match status" value="1"/>
</dbReference>
<dbReference type="Proteomes" id="UP001142078">
    <property type="component" value="Unassembled WGS sequence"/>
</dbReference>
<dbReference type="InterPro" id="IPR036523">
    <property type="entry name" value="SurE-like_sf"/>
</dbReference>
<dbReference type="NCBIfam" id="TIGR00087">
    <property type="entry name" value="surE"/>
    <property type="match status" value="1"/>
</dbReference>
<keyword evidence="3 7" id="KW-0963">Cytoplasm</keyword>
<evidence type="ECO:0000256" key="6">
    <source>
        <dbReference type="ARBA" id="ARBA00022801"/>
    </source>
</evidence>
<comment type="similarity">
    <text evidence="2 7">Belongs to the SurE nucleotidase family.</text>
</comment>
<dbReference type="GO" id="GO:0005737">
    <property type="term" value="C:cytoplasm"/>
    <property type="evidence" value="ECO:0007669"/>
    <property type="project" value="UniProtKB-SubCell"/>
</dbReference>
<dbReference type="GO" id="GO:0008254">
    <property type="term" value="F:3'-nucleotidase activity"/>
    <property type="evidence" value="ECO:0007669"/>
    <property type="project" value="TreeGrafter"/>
</dbReference>
<feature type="binding site" evidence="7">
    <location>
        <position position="8"/>
    </location>
    <ligand>
        <name>a divalent metal cation</name>
        <dbReference type="ChEBI" id="CHEBI:60240"/>
    </ligand>
</feature>
<dbReference type="Pfam" id="PF01975">
    <property type="entry name" value="SurE"/>
    <property type="match status" value="1"/>
</dbReference>